<dbReference type="Gene3D" id="3.40.30.40">
    <property type="entry name" value="Perfringolysin"/>
    <property type="match status" value="1"/>
</dbReference>
<feature type="region of interest" description="Disordered" evidence="1">
    <location>
        <begin position="26"/>
        <end position="81"/>
    </location>
</feature>
<dbReference type="RefSeq" id="WP_184202776.1">
    <property type="nucleotide sequence ID" value="NZ_JACHGW010000005.1"/>
</dbReference>
<dbReference type="EMBL" id="JACHGW010000005">
    <property type="protein sequence ID" value="MBB6052954.1"/>
    <property type="molecule type" value="Genomic_DNA"/>
</dbReference>
<dbReference type="AlphaFoldDB" id="A0A7W9W7Z2"/>
<accession>A0A7W9W7Z2</accession>
<evidence type="ECO:0008006" key="5">
    <source>
        <dbReference type="Google" id="ProtNLM"/>
    </source>
</evidence>
<dbReference type="Gene3D" id="3.30.1040.20">
    <property type="match status" value="1"/>
</dbReference>
<reference evidence="3 4" key="1">
    <citation type="submission" date="2020-08" db="EMBL/GenBank/DDBJ databases">
        <title>Genomic Encyclopedia of Type Strains, Phase IV (KMG-IV): sequencing the most valuable type-strain genomes for metagenomic binning, comparative biology and taxonomic classification.</title>
        <authorList>
            <person name="Goeker M."/>
        </authorList>
    </citation>
    <scope>NUCLEOTIDE SEQUENCE [LARGE SCALE GENOMIC DNA]</scope>
    <source>
        <strain evidence="3 4">DSM 23562</strain>
    </source>
</reference>
<dbReference type="GO" id="GO:0015485">
    <property type="term" value="F:cholesterol binding"/>
    <property type="evidence" value="ECO:0007669"/>
    <property type="project" value="InterPro"/>
</dbReference>
<protein>
    <recommendedName>
        <fullName evidence="5">Thiol-activated cytolysin</fullName>
    </recommendedName>
</protein>
<evidence type="ECO:0000313" key="3">
    <source>
        <dbReference type="EMBL" id="MBB6052954.1"/>
    </source>
</evidence>
<dbReference type="Pfam" id="PF01289">
    <property type="entry name" value="Thiol_cytolysin"/>
    <property type="match status" value="1"/>
</dbReference>
<feature type="signal peptide" evidence="2">
    <location>
        <begin position="1"/>
        <end position="27"/>
    </location>
</feature>
<dbReference type="InterPro" id="IPR036363">
    <property type="entry name" value="Thiol_cytolysin_ab_sf"/>
</dbReference>
<feature type="compositionally biased region" description="Basic and acidic residues" evidence="1">
    <location>
        <begin position="34"/>
        <end position="50"/>
    </location>
</feature>
<comment type="caution">
    <text evidence="3">The sequence shown here is derived from an EMBL/GenBank/DDBJ whole genome shotgun (WGS) entry which is preliminary data.</text>
</comment>
<gene>
    <name evidence="3" type="ORF">HNQ39_004786</name>
</gene>
<sequence>MKQKTMWIAALSLSALLLGTLAVPTTASQGQRKQRGENNKQGEKNKRGEGDQNGAKNGGKGRRGKDSDKDDKEDKAKGALPEVQSFIQGLPAWGDVFLQAPIEQHGTQTFSKEQVGGVTYNVQHIPTTLQATPQDIVLFEPADGFWLGALLQETGLRQGIGAQQELPVTPEQRAPLHLSSNLLLSSDAITVARPSRSAVQEAIGELVRKAMAAGKKNKGDDFSGSFTAQVVENNSTEQTAFSLGLSAKYLGSSVKAKLASKKSATQRTLTILCIQKAFTVQTDLRGERGADAFFSDAFTEQDLGQLRKQRLIGENNRPTYISAITYGRMILFSLTTTKDISSLKGKLAASLNLAGKNGASLDVEASDLLKDSSTQIDVFSVGGPQAASEALIRSGKLGDFFKAEVPLNTLTPIGYTVRTVKDNQLAAMLQTTQYDLTDYAAQAPTSAPLYRVTSFFKITNSSDGVGDNNVECYGEVRINSEKAWEIPSSAAEQNKKQAGQTIDLSFALPGTRPTSYYQTSAASFVLSGFLKDSDKALNGADDTLYSFNLTLKPAELAGKGEVIYKGPAAELHIRVEKV</sequence>
<keyword evidence="2" id="KW-0732">Signal</keyword>
<dbReference type="InterPro" id="IPR001869">
    <property type="entry name" value="Thiol_cytolysin"/>
</dbReference>
<keyword evidence="4" id="KW-1185">Reference proteome</keyword>
<name>A0A7W9W7Z2_ARMRO</name>
<feature type="chain" id="PRO_5030943054" description="Thiol-activated cytolysin" evidence="2">
    <location>
        <begin position="28"/>
        <end position="578"/>
    </location>
</feature>
<dbReference type="Gene3D" id="3.90.840.10">
    <property type="entry name" value="Thiol-activated cytolysin superfamily/Thiol-activated cytolysin, alpha-beta domain"/>
    <property type="match status" value="1"/>
</dbReference>
<dbReference type="Proteomes" id="UP000520814">
    <property type="component" value="Unassembled WGS sequence"/>
</dbReference>
<evidence type="ECO:0000256" key="2">
    <source>
        <dbReference type="SAM" id="SignalP"/>
    </source>
</evidence>
<evidence type="ECO:0000313" key="4">
    <source>
        <dbReference type="Proteomes" id="UP000520814"/>
    </source>
</evidence>
<dbReference type="SUPFAM" id="SSF56978">
    <property type="entry name" value="Perfringolysin"/>
    <property type="match status" value="1"/>
</dbReference>
<feature type="compositionally biased region" description="Basic and acidic residues" evidence="1">
    <location>
        <begin position="64"/>
        <end position="77"/>
    </location>
</feature>
<organism evidence="3 4">
    <name type="scientific">Armatimonas rosea</name>
    <dbReference type="NCBI Taxonomy" id="685828"/>
    <lineage>
        <taxon>Bacteria</taxon>
        <taxon>Bacillati</taxon>
        <taxon>Armatimonadota</taxon>
        <taxon>Armatimonadia</taxon>
        <taxon>Armatimonadales</taxon>
        <taxon>Armatimonadaceae</taxon>
        <taxon>Armatimonas</taxon>
    </lineage>
</organism>
<evidence type="ECO:0000256" key="1">
    <source>
        <dbReference type="SAM" id="MobiDB-lite"/>
    </source>
</evidence>
<dbReference type="InterPro" id="IPR036359">
    <property type="entry name" value="Thiol_cytolysin_sf"/>
</dbReference>
<proteinExistence type="predicted"/>